<reference evidence="3" key="1">
    <citation type="journal article" date="2021" name="Proc. Natl. Acad. Sci. U.S.A.">
        <title>A Catalog of Tens of Thousands of Viruses from Human Metagenomes Reveals Hidden Associations with Chronic Diseases.</title>
        <authorList>
            <person name="Tisza M.J."/>
            <person name="Buck C.B."/>
        </authorList>
    </citation>
    <scope>NUCLEOTIDE SEQUENCE</scope>
    <source>
        <strain evidence="3">CtCo31</strain>
    </source>
</reference>
<proteinExistence type="predicted"/>
<evidence type="ECO:0000313" key="3">
    <source>
        <dbReference type="EMBL" id="DAF95471.1"/>
    </source>
</evidence>
<protein>
    <submittedName>
        <fullName evidence="3">STRUCTURAL MAINTENANCE OF CHROMOSOMES PROTEIN</fullName>
    </submittedName>
</protein>
<dbReference type="Gene3D" id="3.40.50.300">
    <property type="entry name" value="P-loop containing nucleotide triphosphate hydrolases"/>
    <property type="match status" value="2"/>
</dbReference>
<name>A0A8S5ULW9_9CAUD</name>
<evidence type="ECO:0000256" key="1">
    <source>
        <dbReference type="SAM" id="Coils"/>
    </source>
</evidence>
<dbReference type="InterPro" id="IPR027417">
    <property type="entry name" value="P-loop_NTPase"/>
</dbReference>
<organism evidence="3">
    <name type="scientific">Myoviridae sp. ctCo31</name>
    <dbReference type="NCBI Taxonomy" id="2825053"/>
    <lineage>
        <taxon>Viruses</taxon>
        <taxon>Duplodnaviria</taxon>
        <taxon>Heunggongvirae</taxon>
        <taxon>Uroviricota</taxon>
        <taxon>Caudoviricetes</taxon>
    </lineage>
</organism>
<evidence type="ECO:0000259" key="2">
    <source>
        <dbReference type="Pfam" id="PF13476"/>
    </source>
</evidence>
<dbReference type="PANTHER" id="PTHR32114:SF2">
    <property type="entry name" value="ABC TRANSPORTER ABCH.3"/>
    <property type="match status" value="1"/>
</dbReference>
<dbReference type="SUPFAM" id="SSF52540">
    <property type="entry name" value="P-loop containing nucleoside triphosphate hydrolases"/>
    <property type="match status" value="1"/>
</dbReference>
<dbReference type="GO" id="GO:0006302">
    <property type="term" value="P:double-strand break repair"/>
    <property type="evidence" value="ECO:0007669"/>
    <property type="project" value="InterPro"/>
</dbReference>
<dbReference type="EMBL" id="BK016109">
    <property type="protein sequence ID" value="DAF95471.1"/>
    <property type="molecule type" value="Genomic_DNA"/>
</dbReference>
<dbReference type="InterPro" id="IPR038729">
    <property type="entry name" value="Rad50/SbcC_AAA"/>
</dbReference>
<dbReference type="GO" id="GO:0016887">
    <property type="term" value="F:ATP hydrolysis activity"/>
    <property type="evidence" value="ECO:0007669"/>
    <property type="project" value="InterPro"/>
</dbReference>
<accession>A0A8S5ULW9</accession>
<dbReference type="Pfam" id="PF13476">
    <property type="entry name" value="AAA_23"/>
    <property type="match status" value="1"/>
</dbReference>
<dbReference type="PANTHER" id="PTHR32114">
    <property type="entry name" value="ABC TRANSPORTER ABCH.3"/>
    <property type="match status" value="1"/>
</dbReference>
<keyword evidence="1" id="KW-0175">Coiled coil</keyword>
<feature type="domain" description="Rad50/SbcC-type AAA" evidence="2">
    <location>
        <begin position="6"/>
        <end position="224"/>
    </location>
</feature>
<sequence>MIVFKKLKVKNFLSFGNNDTEIDLENYKLNLVTGSNGAGKSSLLVEGLTYALFGQPFRDIKKGQLINFINDKNSVVELEFSISSDEYKIIRGQKPNILQLFKNDELIPESASVKDFQEYIQSEVLRMSLASFKQLVVLGTANFIPFMQLSSANRRKLVDDLLDVSIFTKMDQLNKGSIKEINQQMNENLIKLNSLKSELTAYTLLLKEKNNSVFSDKEQLEQKLIEKKIFAKELLSKINELKVKVEALTNLIKANDVVETIKKLDNVSSVLANRIAVNTQKIQETCEKDFCLSCQQKISEEQRSFIIKGIQLEIDNDTNKSNQIQDKLNSIMDELKIHKERQTELSDHNLKLVELNTKFSTAIQEVKQLTEELNKETIVDSSVQDKINELNTSILELELSQQNWFNEKYLRTVLSTLLVDSGIKATVIKKFVPVINKKINMYLKLLGADYMFLLDNEFNEQIRGAGREKSSYFSFSQGEKSRVDLAIMFTWRDIASIISGTNINLLVLDEVFDSAIDSSGVSGLKSVLDSLDSNVYIISHREQLSDDFNRHIEVIKKGRFSILEVTEND</sequence>
<feature type="coiled-coil region" evidence="1">
    <location>
        <begin position="321"/>
        <end position="372"/>
    </location>
</feature>